<evidence type="ECO:0000313" key="2">
    <source>
        <dbReference type="Proteomes" id="UP001221142"/>
    </source>
</evidence>
<evidence type="ECO:0000313" key="1">
    <source>
        <dbReference type="EMBL" id="KAJ7620456.1"/>
    </source>
</evidence>
<dbReference type="EMBL" id="JARKIF010000017">
    <property type="protein sequence ID" value="KAJ7620456.1"/>
    <property type="molecule type" value="Genomic_DNA"/>
</dbReference>
<keyword evidence="2" id="KW-1185">Reference proteome</keyword>
<accession>A0AAD7BGV5</accession>
<protein>
    <submittedName>
        <fullName evidence="1">Uncharacterized protein</fullName>
    </submittedName>
</protein>
<name>A0AAD7BGV5_9AGAR</name>
<comment type="caution">
    <text evidence="1">The sequence shown here is derived from an EMBL/GenBank/DDBJ whole genome shotgun (WGS) entry which is preliminary data.</text>
</comment>
<dbReference type="AlphaFoldDB" id="A0AAD7BGV5"/>
<organism evidence="1 2">
    <name type="scientific">Roridomyces roridus</name>
    <dbReference type="NCBI Taxonomy" id="1738132"/>
    <lineage>
        <taxon>Eukaryota</taxon>
        <taxon>Fungi</taxon>
        <taxon>Dikarya</taxon>
        <taxon>Basidiomycota</taxon>
        <taxon>Agaricomycotina</taxon>
        <taxon>Agaricomycetes</taxon>
        <taxon>Agaricomycetidae</taxon>
        <taxon>Agaricales</taxon>
        <taxon>Marasmiineae</taxon>
        <taxon>Mycenaceae</taxon>
        <taxon>Roridomyces</taxon>
    </lineage>
</organism>
<gene>
    <name evidence="1" type="ORF">FB45DRAFT_871484</name>
</gene>
<sequence>MSSTALWVTLITPMEAELADLGLFSRSIQALGQRPRTVDQKKVKLDGRQRSMVLTPGQTHGLPMGHNGLEENRTLAKRRMVLSMTMEAYVPSPNKCFGQVPASAWSRTDGVGHISKLCTQETTYAQEKHKDTHVTCLNPKGVDGICANGSTGNRTLS</sequence>
<reference evidence="1" key="1">
    <citation type="submission" date="2023-03" db="EMBL/GenBank/DDBJ databases">
        <title>Massive genome expansion in bonnet fungi (Mycena s.s.) driven by repeated elements and novel gene families across ecological guilds.</title>
        <authorList>
            <consortium name="Lawrence Berkeley National Laboratory"/>
            <person name="Harder C.B."/>
            <person name="Miyauchi S."/>
            <person name="Viragh M."/>
            <person name="Kuo A."/>
            <person name="Thoen E."/>
            <person name="Andreopoulos B."/>
            <person name="Lu D."/>
            <person name="Skrede I."/>
            <person name="Drula E."/>
            <person name="Henrissat B."/>
            <person name="Morin E."/>
            <person name="Kohler A."/>
            <person name="Barry K."/>
            <person name="LaButti K."/>
            <person name="Morin E."/>
            <person name="Salamov A."/>
            <person name="Lipzen A."/>
            <person name="Mereny Z."/>
            <person name="Hegedus B."/>
            <person name="Baldrian P."/>
            <person name="Stursova M."/>
            <person name="Weitz H."/>
            <person name="Taylor A."/>
            <person name="Grigoriev I.V."/>
            <person name="Nagy L.G."/>
            <person name="Martin F."/>
            <person name="Kauserud H."/>
        </authorList>
    </citation>
    <scope>NUCLEOTIDE SEQUENCE</scope>
    <source>
        <strain evidence="1">9284</strain>
    </source>
</reference>
<dbReference type="Proteomes" id="UP001221142">
    <property type="component" value="Unassembled WGS sequence"/>
</dbReference>
<proteinExistence type="predicted"/>